<dbReference type="Proteomes" id="UP000070373">
    <property type="component" value="Unassembled WGS sequence"/>
</dbReference>
<accession>A0A133UCZ3</accession>
<organism evidence="1 2">
    <name type="scientific">candidate division MSBL1 archaeon SCGC-AAA259E17</name>
    <dbReference type="NCBI Taxonomy" id="1698263"/>
    <lineage>
        <taxon>Archaea</taxon>
        <taxon>Methanobacteriati</taxon>
        <taxon>Methanobacteriota</taxon>
        <taxon>candidate division MSBL1</taxon>
    </lineage>
</organism>
<reference evidence="1 2" key="1">
    <citation type="journal article" date="2016" name="Sci. Rep.">
        <title>Metabolic traits of an uncultured archaeal lineage -MSBL1- from brine pools of the Red Sea.</title>
        <authorList>
            <person name="Mwirichia R."/>
            <person name="Alam I."/>
            <person name="Rashid M."/>
            <person name="Vinu M."/>
            <person name="Ba-Alawi W."/>
            <person name="Anthony Kamau A."/>
            <person name="Kamanda Ngugi D."/>
            <person name="Goker M."/>
            <person name="Klenk H.P."/>
            <person name="Bajic V."/>
            <person name="Stingl U."/>
        </authorList>
    </citation>
    <scope>NUCLEOTIDE SEQUENCE [LARGE SCALE GENOMIC DNA]</scope>
    <source>
        <strain evidence="1">SCGC-AAA259E17</strain>
    </source>
</reference>
<keyword evidence="2" id="KW-1185">Reference proteome</keyword>
<protein>
    <submittedName>
        <fullName evidence="1">Uncharacterized protein</fullName>
    </submittedName>
</protein>
<name>A0A133UCZ3_9EURY</name>
<dbReference type="EMBL" id="LHXN01000084">
    <property type="protein sequence ID" value="KXA92047.1"/>
    <property type="molecule type" value="Genomic_DNA"/>
</dbReference>
<evidence type="ECO:0000313" key="1">
    <source>
        <dbReference type="EMBL" id="KXA92047.1"/>
    </source>
</evidence>
<evidence type="ECO:0000313" key="2">
    <source>
        <dbReference type="Proteomes" id="UP000070373"/>
    </source>
</evidence>
<feature type="non-terminal residue" evidence="1">
    <location>
        <position position="1"/>
    </location>
</feature>
<proteinExistence type="predicted"/>
<gene>
    <name evidence="1" type="ORF">AKJ64_04150</name>
</gene>
<dbReference type="AlphaFoldDB" id="A0A133UCZ3"/>
<comment type="caution">
    <text evidence="1">The sequence shown here is derived from an EMBL/GenBank/DDBJ whole genome shotgun (WGS) entry which is preliminary data.</text>
</comment>
<sequence length="225" mass="25530">LLFSLIFLRNILRNLSSNPCLLLGFNSQPRREIELKKENIETELMDDFSDVSGNEDYISPALDINMVSLKWIEDAGSIHDPQENINIDILEALKCELKVSPQINTDIGRFHPPPGTRYVYSLILDQDGDEEEDVTTGIIKKAPSDLGEHESNLVDYVKSEDRFEKGIECDACHIGWRGNVYLLQFHAFEIGNIKSFNWKVKTSCIKDNEVVASDILPNEGWASFP</sequence>